<dbReference type="STRING" id="1908205.BKG60_19195"/>
<evidence type="ECO:0000313" key="2">
    <source>
        <dbReference type="Proteomes" id="UP000179636"/>
    </source>
</evidence>
<accession>A0A1S1K177</accession>
<comment type="caution">
    <text evidence="1">The sequence shown here is derived from an EMBL/GenBank/DDBJ whole genome shotgun (WGS) entry which is preliminary data.</text>
</comment>
<dbReference type="CDD" id="cd00093">
    <property type="entry name" value="HTH_XRE"/>
    <property type="match status" value="1"/>
</dbReference>
<accession>A0A1Q9W8E6</accession>
<gene>
    <name evidence="1" type="ORF">BKG61_18075</name>
</gene>
<dbReference type="InterPro" id="IPR001387">
    <property type="entry name" value="Cro/C1-type_HTH"/>
</dbReference>
<dbReference type="AlphaFoldDB" id="A0A1S1K177"/>
<proteinExistence type="predicted"/>
<dbReference type="EMBL" id="MLHV01000016">
    <property type="protein sequence ID" value="OHT97156.1"/>
    <property type="molecule type" value="Genomic_DNA"/>
</dbReference>
<name>A0A1S1K177_9MYCO</name>
<keyword evidence="2" id="KW-1185">Reference proteome</keyword>
<protein>
    <submittedName>
        <fullName evidence="1">Uncharacterized protein</fullName>
    </submittedName>
</protein>
<organism evidence="1 2">
    <name type="scientific">Mycobacterium syngnathidarum</name>
    <dbReference type="NCBI Taxonomy" id="1908205"/>
    <lineage>
        <taxon>Bacteria</taxon>
        <taxon>Bacillati</taxon>
        <taxon>Actinomycetota</taxon>
        <taxon>Actinomycetes</taxon>
        <taxon>Mycobacteriales</taxon>
        <taxon>Mycobacteriaceae</taxon>
        <taxon>Mycobacterium</taxon>
    </lineage>
</organism>
<reference evidence="1 2" key="1">
    <citation type="submission" date="2016-10" db="EMBL/GenBank/DDBJ databases">
        <title>Evaluation of Human, Animal and Environmental Mycobacterium chelonae Isolates by Core Genome Phylogenomic Analysis, Targeted Gene Comparison, and Anti-microbial Susceptibility Patterns: A Tale of Mistaken Identities.</title>
        <authorList>
            <person name="Fogelson S.B."/>
            <person name="Camus A.C."/>
            <person name="Lorenz W."/>
            <person name="Vasireddy R."/>
            <person name="Vasireddy S."/>
            <person name="Smith T."/>
            <person name="Brown-Elliott B.A."/>
            <person name="Wallace R.J.Jr."/>
            <person name="Hasan N.A."/>
            <person name="Reischl U."/>
            <person name="Sanchez S."/>
        </authorList>
    </citation>
    <scope>NUCLEOTIDE SEQUENCE [LARGE SCALE GENOMIC DNA]</scope>
    <source>
        <strain evidence="1 2">24999</strain>
    </source>
</reference>
<sequence>MENLLELINRILDARDETVTAFADRIGVNRLTVTRWKASLPAPETLRRIAADLAIPYSHVVMSALASAGYATCPADLLAGQQVRVITRCGDPFDEPAGAAVDAMFTDPARASEYLRVASAIAPDADIEESVVTIDSTEIPDTVRVFTTVWSSRTDQIHQPVTLCGSRPARLQDREVTDVQATALADSDLVFSLQVDSLTAEAGRTALMAVIDTLRRQGRLLPPGVDPYPGLSRSVAYALNAANRSAPQAMPSPGPIFGGAALQTVPSTFAGARSYDSDAAASGQQDPSAVWPATRQFFVDLPG</sequence>
<dbReference type="Proteomes" id="UP000179636">
    <property type="component" value="Unassembled WGS sequence"/>
</dbReference>
<evidence type="ECO:0000313" key="1">
    <source>
        <dbReference type="EMBL" id="OHT97156.1"/>
    </source>
</evidence>